<protein>
    <submittedName>
        <fullName evidence="4">DUF3048 domain-containing protein</fullName>
    </submittedName>
</protein>
<evidence type="ECO:0000313" key="5">
    <source>
        <dbReference type="Proteomes" id="UP001597478"/>
    </source>
</evidence>
<name>A0ABW5WAN6_9PSEU</name>
<organism evidence="4 5">
    <name type="scientific">Prauserella oleivorans</name>
    <dbReference type="NCBI Taxonomy" id="1478153"/>
    <lineage>
        <taxon>Bacteria</taxon>
        <taxon>Bacillati</taxon>
        <taxon>Actinomycetota</taxon>
        <taxon>Actinomycetes</taxon>
        <taxon>Pseudonocardiales</taxon>
        <taxon>Pseudonocardiaceae</taxon>
        <taxon>Prauserella</taxon>
    </lineage>
</organism>
<dbReference type="Gene3D" id="3.50.90.10">
    <property type="entry name" value="YerB-like"/>
    <property type="match status" value="1"/>
</dbReference>
<evidence type="ECO:0000259" key="3">
    <source>
        <dbReference type="Pfam" id="PF17479"/>
    </source>
</evidence>
<evidence type="ECO:0000256" key="1">
    <source>
        <dbReference type="SAM" id="Phobius"/>
    </source>
</evidence>
<reference evidence="5" key="1">
    <citation type="journal article" date="2019" name="Int. J. Syst. Evol. Microbiol.">
        <title>The Global Catalogue of Microorganisms (GCM) 10K type strain sequencing project: providing services to taxonomists for standard genome sequencing and annotation.</title>
        <authorList>
            <consortium name="The Broad Institute Genomics Platform"/>
            <consortium name="The Broad Institute Genome Sequencing Center for Infectious Disease"/>
            <person name="Wu L."/>
            <person name="Ma J."/>
        </authorList>
    </citation>
    <scope>NUCLEOTIDE SEQUENCE [LARGE SCALE GENOMIC DNA]</scope>
    <source>
        <strain evidence="5">IBRC-M 10906</strain>
    </source>
</reference>
<feature type="transmembrane region" description="Helical" evidence="1">
    <location>
        <begin position="23"/>
        <end position="43"/>
    </location>
</feature>
<dbReference type="Pfam" id="PF17479">
    <property type="entry name" value="DUF3048_C"/>
    <property type="match status" value="1"/>
</dbReference>
<dbReference type="InterPro" id="IPR021416">
    <property type="entry name" value="DUF3048_N"/>
</dbReference>
<feature type="domain" description="DUF3048" evidence="3">
    <location>
        <begin position="214"/>
        <end position="327"/>
    </location>
</feature>
<evidence type="ECO:0000313" key="4">
    <source>
        <dbReference type="EMBL" id="MFD2801084.1"/>
    </source>
</evidence>
<gene>
    <name evidence="4" type="ORF">ACFS2C_16955</name>
</gene>
<proteinExistence type="predicted"/>
<keyword evidence="5" id="KW-1185">Reference proteome</keyword>
<dbReference type="InterPro" id="IPR035328">
    <property type="entry name" value="DUF3048_C"/>
</dbReference>
<dbReference type="Proteomes" id="UP001597478">
    <property type="component" value="Unassembled WGS sequence"/>
</dbReference>
<dbReference type="RefSeq" id="WP_377391131.1">
    <property type="nucleotide sequence ID" value="NZ_JBHSAN010000024.1"/>
</dbReference>
<keyword evidence="1" id="KW-0472">Membrane</keyword>
<sequence length="332" mass="35103">MDLRGRHGEEEVVAVPSKAVRQLIAAVGVFVVVAAGIAALLVYGGEDEPATPPGTAVPVPPQADHVLVVKIDNVAAAKPQTGLSAADVVYVEPVEGGLTRLAALYSARLPDVVGPVRSARETDIQLLAQYGHPVLAYSGGAPEIQPLLRRAPMMLVTDRDAPRAFYRDPDRRIPHNLYVRPGRLPRGGGGPGPRHVFQFGAAPAGGTATTRHDVGYRAASYRFSWSPEAGRWVVSMNDEPLITTESGRVGAATVVVQRIRVREGMQVRDAAGQVSPVAITVGDGPATVLRDGMAYEGRWSRPAAGEGTRFVTGSGRPLPLAPGPVWVLLVPR</sequence>
<evidence type="ECO:0000259" key="2">
    <source>
        <dbReference type="Pfam" id="PF11258"/>
    </source>
</evidence>
<dbReference type="Pfam" id="PF11258">
    <property type="entry name" value="DUF3048"/>
    <property type="match status" value="1"/>
</dbReference>
<comment type="caution">
    <text evidence="4">The sequence shown here is derived from an EMBL/GenBank/DDBJ whole genome shotgun (WGS) entry which is preliminary data.</text>
</comment>
<dbReference type="SUPFAM" id="SSF159774">
    <property type="entry name" value="YerB-like"/>
    <property type="match status" value="1"/>
</dbReference>
<keyword evidence="1" id="KW-1133">Transmembrane helix</keyword>
<accession>A0ABW5WAN6</accession>
<dbReference type="InterPro" id="IPR023158">
    <property type="entry name" value="YerB-like_sf"/>
</dbReference>
<feature type="domain" description="DUF3048" evidence="2">
    <location>
        <begin position="63"/>
        <end position="184"/>
    </location>
</feature>
<dbReference type="EMBL" id="JBHUOF010000021">
    <property type="protein sequence ID" value="MFD2801084.1"/>
    <property type="molecule type" value="Genomic_DNA"/>
</dbReference>
<keyword evidence="1" id="KW-0812">Transmembrane</keyword>